<gene>
    <name evidence="2" type="ORF">A6K24_22660</name>
</gene>
<dbReference type="AlphaFoldDB" id="A0A179SXY2"/>
<reference evidence="3" key="1">
    <citation type="submission" date="2016-04" db="EMBL/GenBank/DDBJ databases">
        <authorList>
            <person name="Lyu Z."/>
            <person name="Lyu W."/>
        </authorList>
    </citation>
    <scope>NUCLEOTIDE SEQUENCE [LARGE SCALE GENOMIC DNA]</scope>
    <source>
        <strain evidence="3">C44</strain>
    </source>
</reference>
<protein>
    <submittedName>
        <fullName evidence="2">Uncharacterized protein</fullName>
    </submittedName>
</protein>
<dbReference type="OrthoDB" id="2991597at2"/>
<evidence type="ECO:0000313" key="2">
    <source>
        <dbReference type="EMBL" id="OAS86128.1"/>
    </source>
</evidence>
<accession>A0A179SXY2</accession>
<keyword evidence="1" id="KW-0812">Transmembrane</keyword>
<keyword evidence="1" id="KW-1133">Transmembrane helix</keyword>
<feature type="transmembrane region" description="Helical" evidence="1">
    <location>
        <begin position="64"/>
        <end position="83"/>
    </location>
</feature>
<sequence length="84" mass="9473">MSQHYYNLCCRYNGKVVRINDRNGRVHVGRICRVSNNKVFIEPMVQRGGYGLGFYGGYGYGYGYPYGIGLGFITGIALAGLFFW</sequence>
<dbReference type="EMBL" id="LWSG01000015">
    <property type="protein sequence ID" value="OAS86128.1"/>
    <property type="molecule type" value="Genomic_DNA"/>
</dbReference>
<evidence type="ECO:0000313" key="3">
    <source>
        <dbReference type="Proteomes" id="UP000078534"/>
    </source>
</evidence>
<name>A0A179SXY2_9BACI</name>
<organism evidence="2 3">
    <name type="scientific">Metabacillus litoralis</name>
    <dbReference type="NCBI Taxonomy" id="152268"/>
    <lineage>
        <taxon>Bacteria</taxon>
        <taxon>Bacillati</taxon>
        <taxon>Bacillota</taxon>
        <taxon>Bacilli</taxon>
        <taxon>Bacillales</taxon>
        <taxon>Bacillaceae</taxon>
        <taxon>Metabacillus</taxon>
    </lineage>
</organism>
<comment type="caution">
    <text evidence="2">The sequence shown here is derived from an EMBL/GenBank/DDBJ whole genome shotgun (WGS) entry which is preliminary data.</text>
</comment>
<dbReference type="STRING" id="152268.A6K24_22660"/>
<keyword evidence="1" id="KW-0472">Membrane</keyword>
<evidence type="ECO:0000256" key="1">
    <source>
        <dbReference type="SAM" id="Phobius"/>
    </source>
</evidence>
<dbReference type="RefSeq" id="WP_066332751.1">
    <property type="nucleotide sequence ID" value="NZ_LWSG01000015.1"/>
</dbReference>
<keyword evidence="3" id="KW-1185">Reference proteome</keyword>
<proteinExistence type="predicted"/>
<dbReference type="Proteomes" id="UP000078534">
    <property type="component" value="Unassembled WGS sequence"/>
</dbReference>